<dbReference type="Proteomes" id="UP001642484">
    <property type="component" value="Unassembled WGS sequence"/>
</dbReference>
<keyword evidence="1" id="KW-0479">Metal-binding</keyword>
<feature type="compositionally biased region" description="Basic and acidic residues" evidence="2">
    <location>
        <begin position="385"/>
        <end position="394"/>
    </location>
</feature>
<dbReference type="SUPFAM" id="SSF56024">
    <property type="entry name" value="Phospholipase D/nuclease"/>
    <property type="match status" value="1"/>
</dbReference>
<keyword evidence="1" id="KW-0863">Zinc-finger</keyword>
<feature type="compositionally biased region" description="Low complexity" evidence="2">
    <location>
        <begin position="2536"/>
        <end position="2546"/>
    </location>
</feature>
<feature type="compositionally biased region" description="Low complexity" evidence="2">
    <location>
        <begin position="2361"/>
        <end position="2377"/>
    </location>
</feature>
<dbReference type="InterPro" id="IPR050951">
    <property type="entry name" value="Retrovirus_Pol_polyprotein"/>
</dbReference>
<feature type="region of interest" description="Disordered" evidence="2">
    <location>
        <begin position="2650"/>
        <end position="2695"/>
    </location>
</feature>
<dbReference type="Pfam" id="PF13091">
    <property type="entry name" value="PLDc_2"/>
    <property type="match status" value="1"/>
</dbReference>
<feature type="non-terminal residue" evidence="5">
    <location>
        <position position="3086"/>
    </location>
</feature>
<dbReference type="InterPro" id="IPR025202">
    <property type="entry name" value="PLD-like_dom"/>
</dbReference>
<dbReference type="SUPFAM" id="SSF53098">
    <property type="entry name" value="Ribonuclease H-like"/>
    <property type="match status" value="1"/>
</dbReference>
<feature type="region of interest" description="Disordered" evidence="2">
    <location>
        <begin position="2301"/>
        <end position="2433"/>
    </location>
</feature>
<feature type="compositionally biased region" description="Basic and acidic residues" evidence="2">
    <location>
        <begin position="2414"/>
        <end position="2426"/>
    </location>
</feature>
<dbReference type="Gene3D" id="1.10.340.70">
    <property type="match status" value="1"/>
</dbReference>
<dbReference type="InterPro" id="IPR041588">
    <property type="entry name" value="Integrase_H2C2"/>
</dbReference>
<evidence type="ECO:0000313" key="6">
    <source>
        <dbReference type="Proteomes" id="UP001642484"/>
    </source>
</evidence>
<name>A0ABP0P976_9DINO</name>
<feature type="domain" description="Integrase catalytic" evidence="4">
    <location>
        <begin position="1324"/>
        <end position="1504"/>
    </location>
</feature>
<feature type="compositionally biased region" description="Basic and acidic residues" evidence="2">
    <location>
        <begin position="2841"/>
        <end position="2851"/>
    </location>
</feature>
<dbReference type="PROSITE" id="PS50103">
    <property type="entry name" value="ZF_C3H1"/>
    <property type="match status" value="1"/>
</dbReference>
<dbReference type="InterPro" id="IPR002745">
    <property type="entry name" value="Ptrans_KptA/Tpt1"/>
</dbReference>
<organism evidence="5 6">
    <name type="scientific">Durusdinium trenchii</name>
    <dbReference type="NCBI Taxonomy" id="1381693"/>
    <lineage>
        <taxon>Eukaryota</taxon>
        <taxon>Sar</taxon>
        <taxon>Alveolata</taxon>
        <taxon>Dinophyceae</taxon>
        <taxon>Suessiales</taxon>
        <taxon>Symbiodiniaceae</taxon>
        <taxon>Durusdinium</taxon>
    </lineage>
</organism>
<evidence type="ECO:0000313" key="5">
    <source>
        <dbReference type="EMBL" id="CAK9072612.1"/>
    </source>
</evidence>
<feature type="compositionally biased region" description="Polar residues" evidence="2">
    <location>
        <begin position="2675"/>
        <end position="2686"/>
    </location>
</feature>
<feature type="compositionally biased region" description="Basic and acidic residues" evidence="2">
    <location>
        <begin position="341"/>
        <end position="364"/>
    </location>
</feature>
<feature type="zinc finger region" description="C3H1-type" evidence="1">
    <location>
        <begin position="305"/>
        <end position="333"/>
    </location>
</feature>
<feature type="compositionally biased region" description="Low complexity" evidence="2">
    <location>
        <begin position="2458"/>
        <end position="2469"/>
    </location>
</feature>
<feature type="domain" description="C3H1-type" evidence="3">
    <location>
        <begin position="305"/>
        <end position="333"/>
    </location>
</feature>
<dbReference type="PANTHER" id="PTHR37984">
    <property type="entry name" value="PROTEIN CBG26694"/>
    <property type="match status" value="1"/>
</dbReference>
<dbReference type="CDD" id="cd00138">
    <property type="entry name" value="PLDc_SF"/>
    <property type="match status" value="1"/>
</dbReference>
<keyword evidence="6" id="KW-1185">Reference proteome</keyword>
<keyword evidence="1" id="KW-0862">Zinc</keyword>
<reference evidence="5 6" key="1">
    <citation type="submission" date="2024-02" db="EMBL/GenBank/DDBJ databases">
        <authorList>
            <person name="Chen Y."/>
            <person name="Shah S."/>
            <person name="Dougan E. K."/>
            <person name="Thang M."/>
            <person name="Chan C."/>
        </authorList>
    </citation>
    <scope>NUCLEOTIDE SEQUENCE [LARGE SCALE GENOMIC DNA]</scope>
</reference>
<feature type="non-terminal residue" evidence="5">
    <location>
        <position position="1"/>
    </location>
</feature>
<dbReference type="Gene3D" id="3.30.420.10">
    <property type="entry name" value="Ribonuclease H-like superfamily/Ribonuclease H"/>
    <property type="match status" value="1"/>
</dbReference>
<feature type="compositionally biased region" description="Basic and acidic residues" evidence="2">
    <location>
        <begin position="1930"/>
        <end position="1946"/>
    </location>
</feature>
<feature type="compositionally biased region" description="Polar residues" evidence="2">
    <location>
        <begin position="431"/>
        <end position="441"/>
    </location>
</feature>
<feature type="region of interest" description="Disordered" evidence="2">
    <location>
        <begin position="1911"/>
        <end position="1954"/>
    </location>
</feature>
<dbReference type="Pfam" id="PF17921">
    <property type="entry name" value="Integrase_H2C2"/>
    <property type="match status" value="1"/>
</dbReference>
<evidence type="ECO:0000256" key="1">
    <source>
        <dbReference type="PROSITE-ProRule" id="PRU00723"/>
    </source>
</evidence>
<feature type="region of interest" description="Disordered" evidence="2">
    <location>
        <begin position="424"/>
        <end position="525"/>
    </location>
</feature>
<dbReference type="EMBL" id="CAXAMN010022783">
    <property type="protein sequence ID" value="CAK9072612.1"/>
    <property type="molecule type" value="Genomic_DNA"/>
</dbReference>
<dbReference type="InterPro" id="IPR012337">
    <property type="entry name" value="RNaseH-like_sf"/>
</dbReference>
<feature type="compositionally biased region" description="Basic and acidic residues" evidence="2">
    <location>
        <begin position="444"/>
        <end position="453"/>
    </location>
</feature>
<dbReference type="Gene3D" id="3.30.870.10">
    <property type="entry name" value="Endonuclease Chain A"/>
    <property type="match status" value="1"/>
</dbReference>
<dbReference type="PANTHER" id="PTHR37984:SF5">
    <property type="entry name" value="PROTEIN NYNRIN-LIKE"/>
    <property type="match status" value="1"/>
</dbReference>
<dbReference type="InterPro" id="IPR036397">
    <property type="entry name" value="RNaseH_sf"/>
</dbReference>
<comment type="caution">
    <text evidence="5">The sequence shown here is derived from an EMBL/GenBank/DDBJ whole genome shotgun (WGS) entry which is preliminary data.</text>
</comment>
<feature type="compositionally biased region" description="Basic residues" evidence="2">
    <location>
        <begin position="2651"/>
        <end position="2662"/>
    </location>
</feature>
<feature type="compositionally biased region" description="Acidic residues" evidence="2">
    <location>
        <begin position="2337"/>
        <end position="2353"/>
    </location>
</feature>
<proteinExistence type="predicted"/>
<feature type="compositionally biased region" description="Polar residues" evidence="2">
    <location>
        <begin position="2301"/>
        <end position="2314"/>
    </location>
</feature>
<feature type="region of interest" description="Disordered" evidence="2">
    <location>
        <begin position="2450"/>
        <end position="2602"/>
    </location>
</feature>
<evidence type="ECO:0000256" key="2">
    <source>
        <dbReference type="SAM" id="MobiDB-lite"/>
    </source>
</evidence>
<gene>
    <name evidence="5" type="ORF">CCMP2556_LOCUS35732</name>
</gene>
<protein>
    <submittedName>
        <fullName evidence="5">Uncharacterized protein</fullName>
    </submittedName>
</protein>
<evidence type="ECO:0000259" key="3">
    <source>
        <dbReference type="PROSITE" id="PS50103"/>
    </source>
</evidence>
<dbReference type="Pfam" id="PF01885">
    <property type="entry name" value="PTS_2-RNA"/>
    <property type="match status" value="1"/>
</dbReference>
<feature type="compositionally biased region" description="Basic and acidic residues" evidence="2">
    <location>
        <begin position="2378"/>
        <end position="2388"/>
    </location>
</feature>
<evidence type="ECO:0000259" key="4">
    <source>
        <dbReference type="PROSITE" id="PS50994"/>
    </source>
</evidence>
<feature type="compositionally biased region" description="Basic and acidic residues" evidence="2">
    <location>
        <begin position="2861"/>
        <end position="2871"/>
    </location>
</feature>
<feature type="compositionally biased region" description="Basic and acidic residues" evidence="2">
    <location>
        <begin position="481"/>
        <end position="501"/>
    </location>
</feature>
<dbReference type="InterPro" id="IPR001584">
    <property type="entry name" value="Integrase_cat-core"/>
</dbReference>
<accession>A0ABP0P976</accession>
<sequence length="3086" mass="341615">AAEKALLWAYGFLRPAIERPAAEVADLKRRVAELEGDARSEASRGVDVSAFAEAIEKQTKVMAEALGKKQKRSTIQVSPKVHWPTLDDECSDYRSVQEFYDSFEATIGLANDGDGMTDTEKLTTLKACLKQHRLKTYELIYRKNLGSGIVKEDPGEVYRQIKSKHLMFSETAEEKEIRVLEEGDALQKGKLSAFQWEVRWESHLADRDSVGLGLNAKEALIQYFRKIGPALSRDVRRDRRFRPDGSGGNVFRAVATWEEAHEVVKEIEETNAGQKALNNSTFAVKQVGKDGQKGADQIHAQGSESLAAKVCYEMRDKGTCSRGKDCKFSHDKAVVEEARRKWMKEKKQQERPSEEPVAKYEGGRKGGKGKGSGRKGADQVLATDPKAKGEKGKGEEEEQVTFTQLRQELIEHALNQQVTLLEKREKEQKLQSRSATPTPSRVWQKKELERQEWHLASNFGKAEKLETLYEKPAVGTTPEKVAAKENKPDEEKKKNKEKHVEPSTGSNSGSAEMADAGDATTPAKVAETPGKVEAPVEETPVKVEDTPAKVGKAPAKVEKAPAKVMVDFHNVLEVDGHIPQQNIDAVFSLLEKGVAVVVCSFAFPRREREVMATLATMPWFDALEKAFCIRERTGRWGKSSWALHLGCTALFDDGADICSEAAFWKLDTYPICTHKEKHHWCRKPHPTPLETFQTFKDAVDRCSYPDCSSNEEAKQVERWPQEEVVMGLANDAPIKLKGAVVMRVQMPDVNGQKVEEILVRAKVIGKGLSTWQGLILGGRALDAVERGGLGFRPAASRHVFDGLGVKLPRKEEMEPFPDRAYPFVSIPKTLFDQAWDPDEEGDEVKMEGEVFVSEEDLVMEPMTGDWIRVVEAAAWISGPECEANGKPQVVLLLAGLMAFLTAGVAAEGAPEAVSKGVTSTWKPAQESVFHIVETPGALDLMAEESPTDEYYHLLREDMEKRYPEASIHLLDHLEALESFLDRSIIAGMTFGIDKASVAVVEGENISHYNPHVIVAAGCELLKEACPEMFKPHPLESIPRLGLLEGEVPRKEEIREFLGAAGVVLVETWDSILWKGWLEKPSKDIWEHGGLCACGRRTRLFGQCMECIAQEHSEDKLARALKEEEECVEEDQGAKREGLIQSFNLKAEIERDEDTGLEKLTKGAEDWLDQRYREREAVAEEARGASGSRLGVGQDLRNAWFKDQRSDPKLLPIIQSCWKKKESRFRIADDGLLERLVHNVDGTGAEKWVPVVPEGEAAHMMTWREFCARQVHAGVMGAHRSGSKMLTLLRRTCWWENMEVDLEKFSDNCLTCIRGRKRPAKQQAVAVKPSWLECWEEVAVDFEGPMHPEDAAGNRFILSYMCCVSHSIMLEPRKALTQMEVRRAFSKLMFRSRTIPKVLRSDRGQEFQSTLMREYCAILGLRQKFSAPLRPCELGATERIHQETQKVLGLMVHDVCKARPHEWGELLGVVEFVLDTTPGPSGIAPRDFERGWSIACPLERELLGQSVWEFEPVEEHTKKLFRSYREIRVKVLGWYAASSAKRAERANRFRKVKVVEIGDLVVYRDPRLRSGGRTPWRKQLSEPYRVVAQRGNRVDLESPVEGGVRGGTSSSARRLLRDVHMEDLLLVPPDALEVEAKAACQFETEDSPMAVRSPGMMLEERGRATAAAEGVVPGRANKRTSQGKLASLRVGSLVAYATDSIRANVPDNKRVKRCRVGQVRDIHPGVQQLQVHRYQPFADGRLRVLWKPIYLSAGTKEETFEALGNEPLIETVFLQRVITEVFLNSGVVNHASARRIDASGYRIDERKSPSLVKEMEQLHCAAVQQSWVQAHATLVAVTSPERTLERPENGDGIGGLEGGPELEALLEQKHQEASRKWKAFASAKQWDEAIERSSVQEQQITEALEACGFRSRGLGAESSPSQQLVGPKRPVQKEAQRKGQNKEDGKTGESSASKMSSLCDQIGAGKSRYDFPDKQGGVEPEVCKVPPPVALVERVLTVEWGVRSWGNPQETRVPSCNNPTNVSRSHLLVQRAVSSEAVESLLQTPTRGDRKGNKAGDERLLTCGRTLPRSVSMGGEKGKGRGKFKGLWDVWAGQWNVDEVSRRITKLLRHGRDLSEQEKVQQISAAGWSAASFVLRCLNIIPDQTTDELLVRAAKESGRRLETNWTSLGLYIRARHSWSLPHVREGLPLAILEQEPSVLFHGTSRVAWQGILGSGALVSEATLHGGHGRTDVHLVRQPEAIKKGSEVMIWIPTRLLGRIALRAQHPVFANEKAIYFSFPLPVGGMWKVTAVDTKEVVWTNDAMTPSRADTPQSTPRAADQVVAPQASNAGSRAREESPESYEEGESSYDEEDESEAKKKPGESSAEGSEETAGPGTAEATEKGGGERPRPAFPLPTEPKAGLPKVAAADSAGTSAEKDSPLQEDRPRSSQGTAAIRYKAAPACLKATVKQEVLESERPSGAAAAESVTEESTGKGNPSEEIREGGDQVEASSSRETKELGPSAEQVKKEAEMTVPVGQDGAVVELEQKPDSSPDWGTSSASESSQRSRSTRRKPSPTREASSGQDDADGSARQVVLQARPAEPTVPPEGAAGVRSSTASRRDAVRAHMEMHGSVTCPRCGEENAQRRVKCYKCNLERADAGAVRSEFEAPYHRGHKKRGKKGSARSSHTWRGGWSSDRQGQATASSSEDWRQGSWASQDWQNDAWAPERWQGGEWTSQDWGSGWKRKYDPTSGTDENHPYAHAGQAWAVGLGATLLLEVAWSGVRVARQTGESAAAIVRALEGAVVAVVEAAGVQAEATVSKVFEWMALILALWAVWALGRWWKHREMMMAGFSAGKKRGKRNTDAGKKGEPEGQELSLGLRKKEEERDRFRLSRLSVQTTGKRRRNQRLAGVETPSMSPVGKEKTTKDPAAQSRARTDDRSVVPEKPIGAGPIRTIELLRSATEAQECAVQVLTSCAAESAKKEVMVRLTAYAIDRPELFGALKVAQDRGCDVEVYVDKSQTGRTTEQKRWVHQARSQGLKIFIANGESLGPHYAAAGRTRYNFCGALHGKTLMVKKGDQLELIIGSMNWTTASRGNHEIGLHLTL</sequence>
<dbReference type="InterPro" id="IPR000571">
    <property type="entry name" value="Znf_CCCH"/>
</dbReference>
<feature type="region of interest" description="Disordered" evidence="2">
    <location>
        <begin position="2835"/>
        <end position="2928"/>
    </location>
</feature>
<dbReference type="PROSITE" id="PS50994">
    <property type="entry name" value="INTEGRASE"/>
    <property type="match status" value="1"/>
</dbReference>
<feature type="region of interest" description="Disordered" evidence="2">
    <location>
        <begin position="341"/>
        <end position="400"/>
    </location>
</feature>